<gene>
    <name evidence="1" type="ORF">PLOB_00011048</name>
</gene>
<accession>A0ABN8QV18</accession>
<dbReference type="EMBL" id="CALNXK010000159">
    <property type="protein sequence ID" value="CAH3170898.1"/>
    <property type="molecule type" value="Genomic_DNA"/>
</dbReference>
<protein>
    <submittedName>
        <fullName evidence="1">Uncharacterized protein</fullName>
    </submittedName>
</protein>
<reference evidence="1 2" key="1">
    <citation type="submission" date="2022-05" db="EMBL/GenBank/DDBJ databases">
        <authorList>
            <consortium name="Genoscope - CEA"/>
            <person name="William W."/>
        </authorList>
    </citation>
    <scope>NUCLEOTIDE SEQUENCE [LARGE SCALE GENOMIC DNA]</scope>
</reference>
<comment type="caution">
    <text evidence="1">The sequence shown here is derived from an EMBL/GenBank/DDBJ whole genome shotgun (WGS) entry which is preliminary data.</text>
</comment>
<evidence type="ECO:0000313" key="2">
    <source>
        <dbReference type="Proteomes" id="UP001159405"/>
    </source>
</evidence>
<name>A0ABN8QV18_9CNID</name>
<proteinExistence type="predicted"/>
<dbReference type="Proteomes" id="UP001159405">
    <property type="component" value="Unassembled WGS sequence"/>
</dbReference>
<keyword evidence="2" id="KW-1185">Reference proteome</keyword>
<sequence>MSFISARSRRDLREITNLTEFLARSRLFRRNLFHIGEISFVSQKYLSSRASLGETSSVSRPRSQRYYKSRRVLDEISARSHLSFRDLRDITNLAEVLARSRRDLVYLAAISETLQISPSFRRDFISSPSQRHYKSRRDLVKINAISTRSLSSRRDLAYLA</sequence>
<evidence type="ECO:0000313" key="1">
    <source>
        <dbReference type="EMBL" id="CAH3170898.1"/>
    </source>
</evidence>
<organism evidence="1 2">
    <name type="scientific">Porites lobata</name>
    <dbReference type="NCBI Taxonomy" id="104759"/>
    <lineage>
        <taxon>Eukaryota</taxon>
        <taxon>Metazoa</taxon>
        <taxon>Cnidaria</taxon>
        <taxon>Anthozoa</taxon>
        <taxon>Hexacorallia</taxon>
        <taxon>Scleractinia</taxon>
        <taxon>Fungiina</taxon>
        <taxon>Poritidae</taxon>
        <taxon>Porites</taxon>
    </lineage>
</organism>